<reference evidence="2 3" key="1">
    <citation type="submission" date="2022-05" db="EMBL/GenBank/DDBJ databases">
        <authorList>
            <person name="Park J.-S."/>
        </authorList>
    </citation>
    <scope>NUCLEOTIDE SEQUENCE [LARGE SCALE GENOMIC DNA]</scope>
    <source>
        <strain evidence="2 3">2012CJ34-2</strain>
    </source>
</reference>
<keyword evidence="3" id="KW-1185">Reference proteome</keyword>
<organism evidence="2 3">
    <name type="scientific">Parendozoicomonas callyspongiae</name>
    <dbReference type="NCBI Taxonomy" id="2942213"/>
    <lineage>
        <taxon>Bacteria</taxon>
        <taxon>Pseudomonadati</taxon>
        <taxon>Pseudomonadota</taxon>
        <taxon>Gammaproteobacteria</taxon>
        <taxon>Oceanospirillales</taxon>
        <taxon>Endozoicomonadaceae</taxon>
        <taxon>Parendozoicomonas</taxon>
    </lineage>
</organism>
<dbReference type="Proteomes" id="UP001203338">
    <property type="component" value="Unassembled WGS sequence"/>
</dbReference>
<dbReference type="SUPFAM" id="SSF53756">
    <property type="entry name" value="UDP-Glycosyltransferase/glycogen phosphorylase"/>
    <property type="match status" value="1"/>
</dbReference>
<evidence type="ECO:0000313" key="2">
    <source>
        <dbReference type="EMBL" id="MCL6270424.1"/>
    </source>
</evidence>
<protein>
    <recommendedName>
        <fullName evidence="1">Glycosyl transferase family 28 C-terminal domain-containing protein</fullName>
    </recommendedName>
</protein>
<evidence type="ECO:0000313" key="3">
    <source>
        <dbReference type="Proteomes" id="UP001203338"/>
    </source>
</evidence>
<proteinExistence type="predicted"/>
<comment type="caution">
    <text evidence="2">The sequence shown here is derived from an EMBL/GenBank/DDBJ whole genome shotgun (WGS) entry which is preliminary data.</text>
</comment>
<sequence>MKHILLAWELGGGFGHLDRMKTLAACLLNDGYQVTVATCDLIRTQNYFSSLPVHCIQSPLCNISFPHLAQTPAYVHILYNAGYGDSGTLQFLISGWKQLFNDIHPDILIADHAPTALLVARDFNIPRINFGDGFTCPPPSKPLPFLSQTADREQVGVDEELVLQYCNRALYQEGLSPLSFLGELYQVDETFLLTVPELDHLGKRYQVHYCGGLPAEKKGCMPIWPVAYGRPRVFVYLQQFDELGLVLDLLARSSIEALVYIEGLPPSLQCAYQYYEHLRFSDQPVNVHSVLMDADLVISHGGHQMMLQTATAGIPQLHIPVTLEQQLLAFRCSLSGASLYGFADQIEAVLAECLASLTEKRANADSFSNRVSVYGSNPLGRCLALVNYYAHIRPAQKALEETEIWPEYTSPTEGL</sequence>
<evidence type="ECO:0000259" key="1">
    <source>
        <dbReference type="Pfam" id="PF04101"/>
    </source>
</evidence>
<gene>
    <name evidence="2" type="ORF">M3P05_10880</name>
</gene>
<feature type="domain" description="Glycosyl transferase family 28 C-terminal" evidence="1">
    <location>
        <begin position="286"/>
        <end position="323"/>
    </location>
</feature>
<dbReference type="InterPro" id="IPR007235">
    <property type="entry name" value="Glyco_trans_28_C"/>
</dbReference>
<dbReference type="EMBL" id="JAMFLX010000013">
    <property type="protein sequence ID" value="MCL6270424.1"/>
    <property type="molecule type" value="Genomic_DNA"/>
</dbReference>
<accession>A0ABT0PGB4</accession>
<name>A0ABT0PGB4_9GAMM</name>
<dbReference type="RefSeq" id="WP_249699637.1">
    <property type="nucleotide sequence ID" value="NZ_JAMFLX010000013.1"/>
</dbReference>
<dbReference type="Gene3D" id="3.40.50.2000">
    <property type="entry name" value="Glycogen Phosphorylase B"/>
    <property type="match status" value="2"/>
</dbReference>
<dbReference type="Pfam" id="PF04101">
    <property type="entry name" value="Glyco_tran_28_C"/>
    <property type="match status" value="1"/>
</dbReference>